<keyword evidence="5" id="KW-0378">Hydrolase</keyword>
<dbReference type="Pfam" id="PF00271">
    <property type="entry name" value="Helicase_C"/>
    <property type="match status" value="1"/>
</dbReference>
<dbReference type="GO" id="GO:0005524">
    <property type="term" value="F:ATP binding"/>
    <property type="evidence" value="ECO:0007669"/>
    <property type="project" value="UniProtKB-KW"/>
</dbReference>
<keyword evidence="1" id="KW-0547">Nucleotide-binding</keyword>
<dbReference type="STRING" id="1499967.U27_04997"/>
<dbReference type="PANTHER" id="PTHR47962:SF5">
    <property type="entry name" value="ATP-DEPENDENT HELICASE LHR-RELATED"/>
    <property type="match status" value="1"/>
</dbReference>
<dbReference type="eggNOG" id="COG1205">
    <property type="taxonomic scope" value="Bacteria"/>
</dbReference>
<keyword evidence="2" id="KW-0067">ATP-binding</keyword>
<dbReference type="Proteomes" id="UP000030661">
    <property type="component" value="Unassembled WGS sequence"/>
</dbReference>
<dbReference type="InterPro" id="IPR001650">
    <property type="entry name" value="Helicase_C-like"/>
</dbReference>
<dbReference type="GO" id="GO:0003677">
    <property type="term" value="F:DNA binding"/>
    <property type="evidence" value="ECO:0007669"/>
    <property type="project" value="TreeGrafter"/>
</dbReference>
<evidence type="ECO:0000313" key="6">
    <source>
        <dbReference type="Proteomes" id="UP000030661"/>
    </source>
</evidence>
<accession>A0A081C0B9</accession>
<dbReference type="GO" id="GO:0016887">
    <property type="term" value="F:ATP hydrolysis activity"/>
    <property type="evidence" value="ECO:0007669"/>
    <property type="project" value="TreeGrafter"/>
</dbReference>
<name>A0A081C0B9_VECG1</name>
<dbReference type="EMBL" id="DF820466">
    <property type="protein sequence ID" value="GAK58024.1"/>
    <property type="molecule type" value="Genomic_DNA"/>
</dbReference>
<dbReference type="PANTHER" id="PTHR47962">
    <property type="entry name" value="ATP-DEPENDENT HELICASE LHR-RELATED-RELATED"/>
    <property type="match status" value="1"/>
</dbReference>
<evidence type="ECO:0000259" key="4">
    <source>
        <dbReference type="PROSITE" id="PS51194"/>
    </source>
</evidence>
<proteinExistence type="predicted"/>
<evidence type="ECO:0000256" key="1">
    <source>
        <dbReference type="ARBA" id="ARBA00022741"/>
    </source>
</evidence>
<protein>
    <submittedName>
        <fullName evidence="5">Helicase-like protein</fullName>
    </submittedName>
</protein>
<dbReference type="GO" id="GO:0004386">
    <property type="term" value="F:helicase activity"/>
    <property type="evidence" value="ECO:0007669"/>
    <property type="project" value="UniProtKB-KW"/>
</dbReference>
<dbReference type="InterPro" id="IPR011545">
    <property type="entry name" value="DEAD/DEAH_box_helicase_dom"/>
</dbReference>
<feature type="domain" description="Helicase C-terminal" evidence="4">
    <location>
        <begin position="968"/>
        <end position="1109"/>
    </location>
</feature>
<dbReference type="InterPro" id="IPR052511">
    <property type="entry name" value="ATP-dep_Helicase"/>
</dbReference>
<dbReference type="InterPro" id="IPR014001">
    <property type="entry name" value="Helicase_ATP-bd"/>
</dbReference>
<keyword evidence="6" id="KW-1185">Reference proteome</keyword>
<gene>
    <name evidence="5" type="ORF">U27_04997</name>
</gene>
<sequence>MNAFRVHEDIVANYKNYLKSFTTIKDQRIKQKVEAAFEQGDFLPEPLIQFNPAFAKGKSLNDLRVHPELPHIFGAYRLYQHQSEAIELGIAGKGFVVTSGTGSGKSLTYLATIFNAILHQQPKTTGIKAILVYPMNALINSQEEEIRKYHRNYLLHKIQPANPGTYLNLPLKEAIEQLETTYHITFPITYSKYTGQEDQKERDKARMTQPDILLTNYMMLELIMTRKTEDWLRDSLASHLGFLVFDELHTYRGRQGSDVSLLIRRIKHLARKELVCIGTSATMISAGTAEARKRIVADVAHTIFSTPFTPEQIIEETLTCSTNFTGALPTPEEIQQTLSVLEPSPPAPLPEGEGSEEEQEQFRTYPLAVWLENAVALQWIEPTRAERGKPLTLTQMAQQLKDYAPVPECESSAFAASRAKAELSHSGAILALLQWAERLNRSNPQSPCLPFKLHQFISQTNTVYVTLDAPDKREILVENGRFFKNPVNQHERLIYPVLFSRHSGHEFLCVELDLEHHQLNPRDPDEFPEPFDDDEANSRKAHLVEPTAGYLVFQDNDAEDLWNDDMIENLPESWQKGQRAKVVLPKRIYFNADGQFSFSQSNEYPLWAWFLGAKLKIDISAGVIYDDPKTKENTKLMRLGNEGRSTATTILAYSVIKTLHEQQTAPSDQKLLSFTDNRQDASLQTGHFNDFLSTVRLRSALYHAIQDAPQGLSVSEIPQRLFEKLRLPECEYARYWGDNPDETNHRALKDYLLIRLLYDLKRGWRYTLPNLEQCGLLRIAYEDLDEFVQNDHYFETLPLLAQATPAERADIVTQVLDYFRTSYAVDHPKILKQRHETEEFLKLKLHEDSLWALDKNERIDSPYYLVAKTPGKKRKGVYTVSLGPRSNLGKYIRRLLKEKGLEIPKKDDYTQLITSLCDILAKKGNFLVVEKVGGRQDEVDGYRLRTDKILWQTGDLRTVPVDKVRTASYQQLNVEPNLFFQALYQSDFSTFQKPLLGREHTGQIGTNDRMEREKRFRSGDISALFCSPTMELGIDIANLNVVHLRNVPPNPANYAQRSGRAGRSGQAAVVMTYCSSGSPHDRNYFNDKEKMICGAVVPPRIDLLNEELIRSHLNAYLLMELGLEVKVSVDEVLDVTKADLPLCDDLKTQIEQQQTWQHEWVRDFSDILRELQEPLKKTFWFKEDWLQNQIRSFGRRFDAAFDRWRTLYRHALGMRDRAQTIIEDATIKYQSPEKDEARNQRRHAEKQIALLRNELRSQYGNESEFYVFRYLAAEGFLPGYNFTRLPVRVYLGYRAQEQGEYISRPRFLALREFGPMNQIYHNGSKFRIERMMLLDTESHTHSLRISKQTGYAFLDEEAQMMNNDPITHVELRGQEDYIKNLLEISESEGHPRERISCEEEERMSRGFKIDQYFHYPNGIESTQRAVIKAGNAPLLNLIYGPAAELIQLNRQWRRAKQGNGFAIDRRNGRWLSQSDLDRPEIAEHARQVMLFARDTADSLYIQPLEALNVNADQVISLSYALKRGIERLFQVEENEIGVMVMGQKDVPNILLYEAAEGSLGILSDLVQRPALMQELFREAYTVLHFDLVTRQDTRPDLPKATYNDLLSYYNQIHHDRLDRHSVRETLERLMDFDIERIQGGKDLQQQYHYLLERYDPNSATERQLIEFLYEHGYALPDKVQVNLDNYYISADFVYQLDSGPVLVFCDGSVHDTPLVKEDDHHKRGLLRDAGYDVIEWHYSEPLETLVTRRKDVFRKVC</sequence>
<evidence type="ECO:0000313" key="5">
    <source>
        <dbReference type="EMBL" id="GAK58024.1"/>
    </source>
</evidence>
<dbReference type="eggNOG" id="COG1201">
    <property type="taxonomic scope" value="Bacteria"/>
</dbReference>
<evidence type="ECO:0000256" key="2">
    <source>
        <dbReference type="ARBA" id="ARBA00022840"/>
    </source>
</evidence>
<dbReference type="HOGENOM" id="CLU_001338_1_1_0"/>
<dbReference type="Pfam" id="PF00270">
    <property type="entry name" value="DEAD"/>
    <property type="match status" value="1"/>
</dbReference>
<dbReference type="SMART" id="SM00487">
    <property type="entry name" value="DEXDc"/>
    <property type="match status" value="1"/>
</dbReference>
<dbReference type="PROSITE" id="PS51192">
    <property type="entry name" value="HELICASE_ATP_BIND_1"/>
    <property type="match status" value="1"/>
</dbReference>
<keyword evidence="5" id="KW-0347">Helicase</keyword>
<evidence type="ECO:0000259" key="3">
    <source>
        <dbReference type="PROSITE" id="PS51192"/>
    </source>
</evidence>
<dbReference type="Gene3D" id="3.40.50.300">
    <property type="entry name" value="P-loop containing nucleotide triphosphate hydrolases"/>
    <property type="match status" value="2"/>
</dbReference>
<dbReference type="SMART" id="SM00490">
    <property type="entry name" value="HELICc"/>
    <property type="match status" value="1"/>
</dbReference>
<dbReference type="InterPro" id="IPR027417">
    <property type="entry name" value="P-loop_NTPase"/>
</dbReference>
<feature type="domain" description="Helicase ATP-binding" evidence="3">
    <location>
        <begin position="86"/>
        <end position="301"/>
    </location>
</feature>
<dbReference type="PROSITE" id="PS51194">
    <property type="entry name" value="HELICASE_CTER"/>
    <property type="match status" value="1"/>
</dbReference>
<organism evidence="5 6">
    <name type="scientific">Vecturithrix granuli</name>
    <dbReference type="NCBI Taxonomy" id="1499967"/>
    <lineage>
        <taxon>Bacteria</taxon>
        <taxon>Candidatus Moduliflexota</taxon>
        <taxon>Candidatus Vecturitrichia</taxon>
        <taxon>Candidatus Vecturitrichales</taxon>
        <taxon>Candidatus Vecturitrichaceae</taxon>
        <taxon>Candidatus Vecturithrix</taxon>
    </lineage>
</organism>
<dbReference type="SUPFAM" id="SSF52540">
    <property type="entry name" value="P-loop containing nucleoside triphosphate hydrolases"/>
    <property type="match status" value="2"/>
</dbReference>
<reference evidence="5 6" key="1">
    <citation type="journal article" date="2015" name="PeerJ">
        <title>First genomic representation of candidate bacterial phylum KSB3 points to enhanced environmental sensing as a trigger of wastewater bulking.</title>
        <authorList>
            <person name="Sekiguchi Y."/>
            <person name="Ohashi A."/>
            <person name="Parks D.H."/>
            <person name="Yamauchi T."/>
            <person name="Tyson G.W."/>
            <person name="Hugenholtz P."/>
        </authorList>
    </citation>
    <scope>NUCLEOTIDE SEQUENCE [LARGE SCALE GENOMIC DNA]</scope>
</reference>